<evidence type="ECO:0000256" key="1">
    <source>
        <dbReference type="ARBA" id="ARBA00004127"/>
    </source>
</evidence>
<proteinExistence type="inferred from homology"/>
<dbReference type="EMBL" id="CAJPDR010000215">
    <property type="protein sequence ID" value="CAF9926540.1"/>
    <property type="molecule type" value="Genomic_DNA"/>
</dbReference>
<dbReference type="Pfam" id="PF01699">
    <property type="entry name" value="Na_Ca_ex"/>
    <property type="match status" value="2"/>
</dbReference>
<keyword evidence="5 8" id="KW-1133">Transmembrane helix</keyword>
<evidence type="ECO:0000256" key="8">
    <source>
        <dbReference type="SAM" id="Phobius"/>
    </source>
</evidence>
<evidence type="ECO:0000256" key="4">
    <source>
        <dbReference type="ARBA" id="ARBA00022692"/>
    </source>
</evidence>
<feature type="transmembrane region" description="Helical" evidence="8">
    <location>
        <begin position="28"/>
        <end position="48"/>
    </location>
</feature>
<dbReference type="InterPro" id="IPR044880">
    <property type="entry name" value="NCX_ion-bd_dom_sf"/>
</dbReference>
<dbReference type="PANTHER" id="PTHR31503">
    <property type="entry name" value="VACUOLAR CALCIUM ION TRANSPORTER"/>
    <property type="match status" value="1"/>
</dbReference>
<feature type="transmembrane region" description="Helical" evidence="8">
    <location>
        <begin position="244"/>
        <end position="268"/>
    </location>
</feature>
<feature type="transmembrane region" description="Helical" evidence="8">
    <location>
        <begin position="60"/>
        <end position="77"/>
    </location>
</feature>
<feature type="transmembrane region" description="Helical" evidence="8">
    <location>
        <begin position="304"/>
        <end position="324"/>
    </location>
</feature>
<name>A0A8H3IT14_9LECA</name>
<reference evidence="10" key="1">
    <citation type="submission" date="2021-03" db="EMBL/GenBank/DDBJ databases">
        <authorList>
            <person name="Tagirdzhanova G."/>
        </authorList>
    </citation>
    <scope>NUCLEOTIDE SEQUENCE</scope>
</reference>
<evidence type="ECO:0000313" key="11">
    <source>
        <dbReference type="Proteomes" id="UP000664203"/>
    </source>
</evidence>
<evidence type="ECO:0000256" key="5">
    <source>
        <dbReference type="ARBA" id="ARBA00022989"/>
    </source>
</evidence>
<feature type="domain" description="Sodium/calcium exchanger membrane region" evidence="9">
    <location>
        <begin position="180"/>
        <end position="320"/>
    </location>
</feature>
<feature type="transmembrane region" description="Helical" evidence="8">
    <location>
        <begin position="97"/>
        <end position="116"/>
    </location>
</feature>
<comment type="caution">
    <text evidence="10">The sequence shown here is derived from an EMBL/GenBank/DDBJ whole genome shotgun (WGS) entry which is preliminary data.</text>
</comment>
<feature type="transmembrane region" description="Helical" evidence="8">
    <location>
        <begin position="179"/>
        <end position="198"/>
    </location>
</feature>
<sequence length="334" mass="35757">MSRNLAQLVVTVVTLIQGSVILVQTSLVGTVLSNLLLMVGTGILLGGIDRYEQHFNQDAVGSLLNELVFSVAVLIIPDAFQPFADGLESMKLERIAIHSRVTSVLLIVSYVCYATYSYKSHASTFTAPHQKAKKRRVGNTGADTESGIARLGLRLVASVSGTVAHTEEKTPLASVSRTTLVLVVIVDIALLGFSTSFVCDSIDNLNQSSFHLSKVFIGLILLPIVGCNPHAITLARRDQMLHSFAISISGSAQLLLLVLPFTLLVGWMLGNSNMTLSFDGFQVACLFISIISLKYVTAGGKSNWLEGLVLIVLYGIIALAAAGYPPNNPDTLNI</sequence>
<dbReference type="GO" id="GO:0006874">
    <property type="term" value="P:intracellular calcium ion homeostasis"/>
    <property type="evidence" value="ECO:0007669"/>
    <property type="project" value="TreeGrafter"/>
</dbReference>
<evidence type="ECO:0000256" key="3">
    <source>
        <dbReference type="ARBA" id="ARBA00022448"/>
    </source>
</evidence>
<feature type="domain" description="Sodium/calcium exchanger membrane region" evidence="9">
    <location>
        <begin position="4"/>
        <end position="118"/>
    </location>
</feature>
<dbReference type="GO" id="GO:0000329">
    <property type="term" value="C:fungal-type vacuole membrane"/>
    <property type="evidence" value="ECO:0007669"/>
    <property type="project" value="TreeGrafter"/>
</dbReference>
<dbReference type="AlphaFoldDB" id="A0A8H3IT14"/>
<protein>
    <recommendedName>
        <fullName evidence="9">Sodium/calcium exchanger membrane region domain-containing protein</fullName>
    </recommendedName>
</protein>
<keyword evidence="11" id="KW-1185">Reference proteome</keyword>
<evidence type="ECO:0000256" key="2">
    <source>
        <dbReference type="ARBA" id="ARBA00008170"/>
    </source>
</evidence>
<dbReference type="GO" id="GO:0015369">
    <property type="term" value="F:calcium:proton antiporter activity"/>
    <property type="evidence" value="ECO:0007669"/>
    <property type="project" value="UniProtKB-ARBA"/>
</dbReference>
<accession>A0A8H3IT14</accession>
<keyword evidence="4 8" id="KW-0812">Transmembrane</keyword>
<keyword evidence="3" id="KW-0813">Transport</keyword>
<keyword evidence="6" id="KW-0406">Ion transport</keyword>
<dbReference type="Gene3D" id="1.20.1420.30">
    <property type="entry name" value="NCX, central ion-binding region"/>
    <property type="match status" value="1"/>
</dbReference>
<gene>
    <name evidence="10" type="ORF">ALECFALPRED_003467</name>
</gene>
<dbReference type="GO" id="GO:0012505">
    <property type="term" value="C:endomembrane system"/>
    <property type="evidence" value="ECO:0007669"/>
    <property type="project" value="UniProtKB-SubCell"/>
</dbReference>
<evidence type="ECO:0000256" key="7">
    <source>
        <dbReference type="ARBA" id="ARBA00023136"/>
    </source>
</evidence>
<feature type="transmembrane region" description="Helical" evidence="8">
    <location>
        <begin position="280"/>
        <end position="297"/>
    </location>
</feature>
<evidence type="ECO:0000259" key="9">
    <source>
        <dbReference type="Pfam" id="PF01699"/>
    </source>
</evidence>
<dbReference type="PANTHER" id="PTHR31503:SF20">
    <property type="entry name" value="CA(2+)_H(+) EXCHANGER, PUTATIVE (EUROFUNG)-RELATED"/>
    <property type="match status" value="1"/>
</dbReference>
<evidence type="ECO:0000313" key="10">
    <source>
        <dbReference type="EMBL" id="CAF9926540.1"/>
    </source>
</evidence>
<feature type="transmembrane region" description="Helical" evidence="8">
    <location>
        <begin position="210"/>
        <end position="232"/>
    </location>
</feature>
<organism evidence="10 11">
    <name type="scientific">Alectoria fallacina</name>
    <dbReference type="NCBI Taxonomy" id="1903189"/>
    <lineage>
        <taxon>Eukaryota</taxon>
        <taxon>Fungi</taxon>
        <taxon>Dikarya</taxon>
        <taxon>Ascomycota</taxon>
        <taxon>Pezizomycotina</taxon>
        <taxon>Lecanoromycetes</taxon>
        <taxon>OSLEUM clade</taxon>
        <taxon>Lecanoromycetidae</taxon>
        <taxon>Lecanorales</taxon>
        <taxon>Lecanorineae</taxon>
        <taxon>Parmeliaceae</taxon>
        <taxon>Alectoria</taxon>
    </lineage>
</organism>
<evidence type="ECO:0000256" key="6">
    <source>
        <dbReference type="ARBA" id="ARBA00023065"/>
    </source>
</evidence>
<dbReference type="InterPro" id="IPR004837">
    <property type="entry name" value="NaCa_Exmemb"/>
</dbReference>
<dbReference type="Proteomes" id="UP000664203">
    <property type="component" value="Unassembled WGS sequence"/>
</dbReference>
<dbReference type="InterPro" id="IPR004713">
    <property type="entry name" value="CaH_exchang"/>
</dbReference>
<keyword evidence="7 8" id="KW-0472">Membrane</keyword>
<comment type="similarity">
    <text evidence="2">Belongs to the Ca(2+):cation antiporter (CaCA) (TC 2.A.19) family.</text>
</comment>
<dbReference type="OrthoDB" id="1699231at2759"/>
<comment type="subcellular location">
    <subcellularLocation>
        <location evidence="1">Endomembrane system</location>
        <topology evidence="1">Multi-pass membrane protein</topology>
    </subcellularLocation>
</comment>